<keyword evidence="2" id="KW-0732">Signal</keyword>
<dbReference type="EMBL" id="JAGHQM010000979">
    <property type="protein sequence ID" value="KAH0556897.1"/>
    <property type="molecule type" value="Genomic_DNA"/>
</dbReference>
<evidence type="ECO:0000313" key="3">
    <source>
        <dbReference type="EMBL" id="KAH0556897.1"/>
    </source>
</evidence>
<comment type="caution">
    <text evidence="3">The sequence shown here is derived from an EMBL/GenBank/DDBJ whole genome shotgun (WGS) entry which is preliminary data.</text>
</comment>
<keyword evidence="4" id="KW-1185">Reference proteome</keyword>
<evidence type="ECO:0000256" key="2">
    <source>
        <dbReference type="SAM" id="SignalP"/>
    </source>
</evidence>
<dbReference type="SUPFAM" id="SSF101447">
    <property type="entry name" value="Formin homology 2 domain (FH2 domain)"/>
    <property type="match status" value="1"/>
</dbReference>
<name>A0A9P8RMG3_9PEZI</name>
<protein>
    <submittedName>
        <fullName evidence="3">Uncharacterized protein</fullName>
    </submittedName>
</protein>
<gene>
    <name evidence="3" type="ORF">GP486_005312</name>
</gene>
<feature type="region of interest" description="Disordered" evidence="1">
    <location>
        <begin position="100"/>
        <end position="157"/>
    </location>
</feature>
<accession>A0A9P8RMG3</accession>
<evidence type="ECO:0000313" key="4">
    <source>
        <dbReference type="Proteomes" id="UP000750711"/>
    </source>
</evidence>
<sequence length="253" mass="26547">MLFLLFSTLLLVHYAVCQSGSLSSKNSTSLSDSACPLPTIDPETNPGDVTIYSYPGYVTLTPLPALSVSITYSVGTIFPTVSATNKTIVSTTSLNGTISPSSGFVTSTRSATNGTTNSTTKATLTSSKPSISSTRPPATTASAPPPPPPPPPPPTPRVHCTINDHFFYFTVNLQTTGWDDGNYGRSILDNERNCGIVTGWTWEAGGDYDFGGGVKADHYGRFNLPELIGNGCIEWGIATALGLNSGSVICVLN</sequence>
<feature type="compositionally biased region" description="Low complexity" evidence="1">
    <location>
        <begin position="106"/>
        <end position="142"/>
    </location>
</feature>
<dbReference type="AlphaFoldDB" id="A0A9P8RMG3"/>
<reference evidence="3" key="1">
    <citation type="submission" date="2021-03" db="EMBL/GenBank/DDBJ databases">
        <title>Comparative genomics and phylogenomic investigation of the class Geoglossomycetes provide insights into ecological specialization and systematics.</title>
        <authorList>
            <person name="Melie T."/>
            <person name="Pirro S."/>
            <person name="Miller A.N."/>
            <person name="Quandt A."/>
        </authorList>
    </citation>
    <scope>NUCLEOTIDE SEQUENCE</scope>
    <source>
        <strain evidence="3">CAQ_001_2017</strain>
    </source>
</reference>
<dbReference type="Proteomes" id="UP000750711">
    <property type="component" value="Unassembled WGS sequence"/>
</dbReference>
<feature type="compositionally biased region" description="Pro residues" evidence="1">
    <location>
        <begin position="143"/>
        <end position="156"/>
    </location>
</feature>
<feature type="chain" id="PRO_5040420158" evidence="2">
    <location>
        <begin position="18"/>
        <end position="253"/>
    </location>
</feature>
<organism evidence="3 4">
    <name type="scientific">Trichoglossum hirsutum</name>
    <dbReference type="NCBI Taxonomy" id="265104"/>
    <lineage>
        <taxon>Eukaryota</taxon>
        <taxon>Fungi</taxon>
        <taxon>Dikarya</taxon>
        <taxon>Ascomycota</taxon>
        <taxon>Pezizomycotina</taxon>
        <taxon>Geoglossomycetes</taxon>
        <taxon>Geoglossales</taxon>
        <taxon>Geoglossaceae</taxon>
        <taxon>Trichoglossum</taxon>
    </lineage>
</organism>
<feature type="signal peptide" evidence="2">
    <location>
        <begin position="1"/>
        <end position="17"/>
    </location>
</feature>
<evidence type="ECO:0000256" key="1">
    <source>
        <dbReference type="SAM" id="MobiDB-lite"/>
    </source>
</evidence>
<proteinExistence type="predicted"/>